<dbReference type="AlphaFoldDB" id="A0A7R9Q0E2"/>
<dbReference type="GO" id="GO:0140297">
    <property type="term" value="F:DNA-binding transcription factor binding"/>
    <property type="evidence" value="ECO:0007669"/>
    <property type="project" value="UniProtKB-ARBA"/>
</dbReference>
<dbReference type="PROSITE" id="PS00028">
    <property type="entry name" value="ZINC_FINGER_C2H2_1"/>
    <property type="match status" value="4"/>
</dbReference>
<evidence type="ECO:0000256" key="2">
    <source>
        <dbReference type="ARBA" id="ARBA00022723"/>
    </source>
</evidence>
<feature type="domain" description="C2H2-type" evidence="9">
    <location>
        <begin position="240"/>
        <end position="269"/>
    </location>
</feature>
<feature type="compositionally biased region" description="Low complexity" evidence="8">
    <location>
        <begin position="355"/>
        <end position="366"/>
    </location>
</feature>
<gene>
    <name evidence="10" type="ORF">OSB1V03_LOCUS7465</name>
</gene>
<dbReference type="InterPro" id="IPR013087">
    <property type="entry name" value="Znf_C2H2_type"/>
</dbReference>
<dbReference type="FunFam" id="3.30.160.60:FF:000036">
    <property type="entry name" value="GLI family zinc finger 3"/>
    <property type="match status" value="1"/>
</dbReference>
<keyword evidence="5" id="KW-0862">Zinc</keyword>
<feature type="compositionally biased region" description="Basic and acidic residues" evidence="8">
    <location>
        <begin position="343"/>
        <end position="354"/>
    </location>
</feature>
<proteinExistence type="predicted"/>
<evidence type="ECO:0000256" key="4">
    <source>
        <dbReference type="ARBA" id="ARBA00022771"/>
    </source>
</evidence>
<evidence type="ECO:0000256" key="7">
    <source>
        <dbReference type="PROSITE-ProRule" id="PRU00042"/>
    </source>
</evidence>
<name>A0A7R9Q0E2_9ACAR</name>
<feature type="domain" description="C2H2-type" evidence="9">
    <location>
        <begin position="300"/>
        <end position="329"/>
    </location>
</feature>
<organism evidence="10">
    <name type="scientific">Medioppia subpectinata</name>
    <dbReference type="NCBI Taxonomy" id="1979941"/>
    <lineage>
        <taxon>Eukaryota</taxon>
        <taxon>Metazoa</taxon>
        <taxon>Ecdysozoa</taxon>
        <taxon>Arthropoda</taxon>
        <taxon>Chelicerata</taxon>
        <taxon>Arachnida</taxon>
        <taxon>Acari</taxon>
        <taxon>Acariformes</taxon>
        <taxon>Sarcoptiformes</taxon>
        <taxon>Oribatida</taxon>
        <taxon>Brachypylina</taxon>
        <taxon>Oppioidea</taxon>
        <taxon>Oppiidae</taxon>
        <taxon>Medioppia</taxon>
    </lineage>
</organism>
<dbReference type="GO" id="GO:0000978">
    <property type="term" value="F:RNA polymerase II cis-regulatory region sequence-specific DNA binding"/>
    <property type="evidence" value="ECO:0007669"/>
    <property type="project" value="TreeGrafter"/>
</dbReference>
<evidence type="ECO:0000313" key="11">
    <source>
        <dbReference type="Proteomes" id="UP000759131"/>
    </source>
</evidence>
<protein>
    <recommendedName>
        <fullName evidence="9">C2H2-type domain-containing protein</fullName>
    </recommendedName>
</protein>
<dbReference type="Pfam" id="PF00096">
    <property type="entry name" value="zf-C2H2"/>
    <property type="match status" value="3"/>
</dbReference>
<dbReference type="Pfam" id="PF23561">
    <property type="entry name" value="zf-C2H2_15"/>
    <property type="match status" value="1"/>
</dbReference>
<dbReference type="GO" id="GO:0000981">
    <property type="term" value="F:DNA-binding transcription factor activity, RNA polymerase II-specific"/>
    <property type="evidence" value="ECO:0007669"/>
    <property type="project" value="TreeGrafter"/>
</dbReference>
<dbReference type="EMBL" id="CAJPIZ010004371">
    <property type="protein sequence ID" value="CAG2107465.1"/>
    <property type="molecule type" value="Genomic_DNA"/>
</dbReference>
<accession>A0A7R9Q0E2</accession>
<dbReference type="OrthoDB" id="3214149at2759"/>
<keyword evidence="11" id="KW-1185">Reference proteome</keyword>
<evidence type="ECO:0000256" key="8">
    <source>
        <dbReference type="SAM" id="MobiDB-lite"/>
    </source>
</evidence>
<dbReference type="InterPro" id="IPR043359">
    <property type="entry name" value="GLI-like"/>
</dbReference>
<feature type="compositionally biased region" description="Basic residues" evidence="8">
    <location>
        <begin position="317"/>
        <end position="334"/>
    </location>
</feature>
<keyword evidence="4 7" id="KW-0863">Zinc-finger</keyword>
<comment type="subcellular location">
    <subcellularLocation>
        <location evidence="1">Nucleus</location>
    </subcellularLocation>
</comment>
<dbReference type="PANTHER" id="PTHR45718:SF7">
    <property type="entry name" value="C2H2-TYPE DOMAIN-CONTAINING PROTEIN"/>
    <property type="match status" value="1"/>
</dbReference>
<evidence type="ECO:0000256" key="3">
    <source>
        <dbReference type="ARBA" id="ARBA00022737"/>
    </source>
</evidence>
<dbReference type="GO" id="GO:0005634">
    <property type="term" value="C:nucleus"/>
    <property type="evidence" value="ECO:0007669"/>
    <property type="project" value="UniProtKB-SubCell"/>
</dbReference>
<evidence type="ECO:0000256" key="5">
    <source>
        <dbReference type="ARBA" id="ARBA00022833"/>
    </source>
</evidence>
<feature type="domain" description="C2H2-type" evidence="9">
    <location>
        <begin position="212"/>
        <end position="239"/>
    </location>
</feature>
<dbReference type="PANTHER" id="PTHR45718">
    <property type="entry name" value="TRANSCRIPTIONAL ACTIVATOR CUBITUS INTERRUPTUS"/>
    <property type="match status" value="1"/>
</dbReference>
<feature type="region of interest" description="Disordered" evidence="8">
    <location>
        <begin position="312"/>
        <end position="366"/>
    </location>
</feature>
<dbReference type="SMART" id="SM00355">
    <property type="entry name" value="ZnF_C2H2"/>
    <property type="match status" value="5"/>
</dbReference>
<dbReference type="InterPro" id="IPR056436">
    <property type="entry name" value="Znf-C2H2_ZIC1-5/GLI1-3-like"/>
</dbReference>
<dbReference type="PROSITE" id="PS50157">
    <property type="entry name" value="ZINC_FINGER_C2H2_2"/>
    <property type="match status" value="5"/>
</dbReference>
<keyword evidence="6" id="KW-0539">Nucleus</keyword>
<evidence type="ECO:0000259" key="9">
    <source>
        <dbReference type="PROSITE" id="PS50157"/>
    </source>
</evidence>
<feature type="domain" description="C2H2-type" evidence="9">
    <location>
        <begin position="172"/>
        <end position="202"/>
    </location>
</feature>
<evidence type="ECO:0000256" key="6">
    <source>
        <dbReference type="ARBA" id="ARBA00023242"/>
    </source>
</evidence>
<keyword evidence="3" id="KW-0677">Repeat</keyword>
<evidence type="ECO:0000256" key="1">
    <source>
        <dbReference type="ARBA" id="ARBA00004123"/>
    </source>
</evidence>
<dbReference type="SUPFAM" id="SSF57667">
    <property type="entry name" value="beta-beta-alpha zinc fingers"/>
    <property type="match status" value="3"/>
</dbReference>
<dbReference type="GO" id="GO:0008270">
    <property type="term" value="F:zinc ion binding"/>
    <property type="evidence" value="ECO:0007669"/>
    <property type="project" value="UniProtKB-KW"/>
</dbReference>
<sequence length="487" mass="55547">MKTKLWTPDSRQIANKLLINSYEKQRYNINNGYKEEILNGYSDEDNGYYRDHWRGGIEAIDLLTSPKYYPGVRRDGQTEGPLDLECLYYDQFECNSSAEHNSHKRETFSSSTASQRYHCESQSTYCGQQSVAQTQPLDPNLESVIDDAISLESSFKSLDSNNSSLSAQYMPNTCEWIDCYSVFKSQEELVNHIEKFHIDQRRNNDEFTCFWMSCPRNKRPFNARYKLLIHMRVHSGEKPNKCTFEGCVKAFSRLENLKIHTRSHTGERPYVCQFDNCNKAFSNSSDRAKHQRTHIDTKPYGCQVPNCGKKYTDPSSLRKHMKNHLQKTDKRKKTSSTSTLSSRPEDISTRDMYRSNRSLSSSLNSSFNGSISSALSQSWGGMSSPLSSSCVSRNFNTETPKMMRPLSMASSYNAGPSGGQFWQNDRQNGHNIHNTYDHTNSLANILANTSIQGLTNQHISKLLAPIPNSPDAQAFTQTIDSTSTYYQ</sequence>
<dbReference type="Proteomes" id="UP000759131">
    <property type="component" value="Unassembled WGS sequence"/>
</dbReference>
<dbReference type="FunFam" id="3.30.160.60:FF:000048">
    <property type="entry name" value="GLI family zinc finger 3"/>
    <property type="match status" value="1"/>
</dbReference>
<evidence type="ECO:0000313" key="10">
    <source>
        <dbReference type="EMBL" id="CAD7627035.1"/>
    </source>
</evidence>
<feature type="domain" description="C2H2-type" evidence="9">
    <location>
        <begin position="270"/>
        <end position="299"/>
    </location>
</feature>
<dbReference type="Gene3D" id="3.30.160.60">
    <property type="entry name" value="Classic Zinc Finger"/>
    <property type="match status" value="5"/>
</dbReference>
<dbReference type="FunFam" id="3.30.160.60:FF:000031">
    <property type="entry name" value="GLI family zinc finger 3"/>
    <property type="match status" value="1"/>
</dbReference>
<reference evidence="10" key="1">
    <citation type="submission" date="2020-11" db="EMBL/GenBank/DDBJ databases">
        <authorList>
            <person name="Tran Van P."/>
        </authorList>
    </citation>
    <scope>NUCLEOTIDE SEQUENCE</scope>
</reference>
<dbReference type="EMBL" id="OC858946">
    <property type="protein sequence ID" value="CAD7627035.1"/>
    <property type="molecule type" value="Genomic_DNA"/>
</dbReference>
<keyword evidence="2" id="KW-0479">Metal-binding</keyword>
<dbReference type="InterPro" id="IPR036236">
    <property type="entry name" value="Znf_C2H2_sf"/>
</dbReference>